<keyword evidence="3" id="KW-1185">Reference proteome</keyword>
<proteinExistence type="predicted"/>
<feature type="domain" description="DUF7344" evidence="1">
    <location>
        <begin position="23"/>
        <end position="96"/>
    </location>
</feature>
<gene>
    <name evidence="2" type="ORF">CP557_18795</name>
</gene>
<dbReference type="Pfam" id="PF24035">
    <property type="entry name" value="DUF7344"/>
    <property type="match status" value="1"/>
</dbReference>
<organism evidence="2 3">
    <name type="scientific">Natrinema ejinorense</name>
    <dbReference type="NCBI Taxonomy" id="373386"/>
    <lineage>
        <taxon>Archaea</taxon>
        <taxon>Methanobacteriati</taxon>
        <taxon>Methanobacteriota</taxon>
        <taxon>Stenosarchaea group</taxon>
        <taxon>Halobacteria</taxon>
        <taxon>Halobacteriales</taxon>
        <taxon>Natrialbaceae</taxon>
        <taxon>Natrinema</taxon>
    </lineage>
</organism>
<dbReference type="AlphaFoldDB" id="A0A2A5R043"/>
<name>A0A2A5R043_9EURY</name>
<evidence type="ECO:0000313" key="2">
    <source>
        <dbReference type="EMBL" id="PCR92393.1"/>
    </source>
</evidence>
<comment type="caution">
    <text evidence="2">The sequence shown here is derived from an EMBL/GenBank/DDBJ whole genome shotgun (WGS) entry which is preliminary data.</text>
</comment>
<sequence length="116" mass="13302">MTTNISDANPVDIDPPVALNTIFELLLEERRRYALYYLSRNVGAVSLVDLIDRIADREDADQDGLERIAVEFHHNHLRKLIDTGVLRYDEDAGTVERRTAARSLDPYLELTYVDDL</sequence>
<dbReference type="EMBL" id="NXNI01000001">
    <property type="protein sequence ID" value="PCR92393.1"/>
    <property type="molecule type" value="Genomic_DNA"/>
</dbReference>
<evidence type="ECO:0000313" key="3">
    <source>
        <dbReference type="Proteomes" id="UP000219689"/>
    </source>
</evidence>
<protein>
    <recommendedName>
        <fullName evidence="1">DUF7344 domain-containing protein</fullName>
    </recommendedName>
</protein>
<dbReference type="Proteomes" id="UP000219689">
    <property type="component" value="Unassembled WGS sequence"/>
</dbReference>
<dbReference type="InterPro" id="IPR055768">
    <property type="entry name" value="DUF7344"/>
</dbReference>
<accession>A0A2A5R043</accession>
<dbReference type="OrthoDB" id="177799at2157"/>
<evidence type="ECO:0000259" key="1">
    <source>
        <dbReference type="Pfam" id="PF24035"/>
    </source>
</evidence>
<dbReference type="RefSeq" id="WP_097381316.1">
    <property type="nucleotide sequence ID" value="NZ_NXNI01000001.1"/>
</dbReference>
<reference evidence="2 3" key="1">
    <citation type="submission" date="2017-09" db="EMBL/GenBank/DDBJ databases">
        <title>Genome sequences of Natrinema ejinorence JCM 13890T.</title>
        <authorList>
            <person name="Roh S.W."/>
            <person name="Kim Y.B."/>
            <person name="Kim J.Y."/>
        </authorList>
    </citation>
    <scope>NUCLEOTIDE SEQUENCE [LARGE SCALE GENOMIC DNA]</scope>
    <source>
        <strain evidence="2 3">JCM 13890</strain>
    </source>
</reference>